<feature type="domain" description="Activator of Hsp90 ATPase homologue 1/2-like C-terminal" evidence="2">
    <location>
        <begin position="22"/>
        <end position="132"/>
    </location>
</feature>
<organism evidence="3 4">
    <name type="scientific">Labedaea rhizosphaerae</name>
    <dbReference type="NCBI Taxonomy" id="598644"/>
    <lineage>
        <taxon>Bacteria</taxon>
        <taxon>Bacillati</taxon>
        <taxon>Actinomycetota</taxon>
        <taxon>Actinomycetes</taxon>
        <taxon>Pseudonocardiales</taxon>
        <taxon>Pseudonocardiaceae</taxon>
        <taxon>Labedaea</taxon>
    </lineage>
</organism>
<dbReference type="Gene3D" id="3.30.530.20">
    <property type="match status" value="1"/>
</dbReference>
<comment type="similarity">
    <text evidence="1">Belongs to the AHA1 family.</text>
</comment>
<evidence type="ECO:0000256" key="1">
    <source>
        <dbReference type="ARBA" id="ARBA00006817"/>
    </source>
</evidence>
<evidence type="ECO:0000313" key="3">
    <source>
        <dbReference type="EMBL" id="TDP91168.1"/>
    </source>
</evidence>
<dbReference type="OrthoDB" id="9803476at2"/>
<dbReference type="Proteomes" id="UP000295444">
    <property type="component" value="Unassembled WGS sequence"/>
</dbReference>
<dbReference type="InterPro" id="IPR023393">
    <property type="entry name" value="START-like_dom_sf"/>
</dbReference>
<dbReference type="EMBL" id="SNXZ01000009">
    <property type="protein sequence ID" value="TDP91168.1"/>
    <property type="molecule type" value="Genomic_DNA"/>
</dbReference>
<dbReference type="AlphaFoldDB" id="A0A4V3CXQ6"/>
<gene>
    <name evidence="3" type="ORF">EV186_109160</name>
</gene>
<dbReference type="RefSeq" id="WP_133853942.1">
    <property type="nucleotide sequence ID" value="NZ_SNXZ01000009.1"/>
</dbReference>
<evidence type="ECO:0000313" key="4">
    <source>
        <dbReference type="Proteomes" id="UP000295444"/>
    </source>
</evidence>
<name>A0A4V3CXQ6_LABRH</name>
<keyword evidence="4" id="KW-1185">Reference proteome</keyword>
<reference evidence="3 4" key="1">
    <citation type="submission" date="2019-03" db="EMBL/GenBank/DDBJ databases">
        <title>Genomic Encyclopedia of Type Strains, Phase IV (KMG-IV): sequencing the most valuable type-strain genomes for metagenomic binning, comparative biology and taxonomic classification.</title>
        <authorList>
            <person name="Goeker M."/>
        </authorList>
    </citation>
    <scope>NUCLEOTIDE SEQUENCE [LARGE SCALE GENOMIC DNA]</scope>
    <source>
        <strain evidence="3 4">DSM 45361</strain>
    </source>
</reference>
<dbReference type="InterPro" id="IPR013538">
    <property type="entry name" value="ASHA1/2-like_C"/>
</dbReference>
<dbReference type="Pfam" id="PF08327">
    <property type="entry name" value="AHSA1"/>
    <property type="match status" value="1"/>
</dbReference>
<protein>
    <submittedName>
        <fullName evidence="3">Uncharacterized protein YndB with AHSA1/START domain</fullName>
    </submittedName>
</protein>
<dbReference type="SUPFAM" id="SSF55961">
    <property type="entry name" value="Bet v1-like"/>
    <property type="match status" value="1"/>
</dbReference>
<evidence type="ECO:0000259" key="2">
    <source>
        <dbReference type="Pfam" id="PF08327"/>
    </source>
</evidence>
<sequence length="237" mass="26499">MTHSLTPDGARHRLRIERRYPHPVRKVWRAITDPSELSGWFPARVETELAVGARMTFTFPGQPAETNGTITEFDPPTVFGFDWGEDSLRWELRADGPDATVLVFTHVFDDRPRAASFAAGWDGCFDALDQVLDGVAVTEAAPYPPRHESYVERFSLGRGWLEGTNVVFDRVYPWPREAVTDALRAQGPVEGEINWSTEDVPGGSRIRLLVKDPDDPDAVLEQWGRRLADVAAALSAR</sequence>
<accession>A0A4V3CXQ6</accession>
<proteinExistence type="inferred from homology"/>
<dbReference type="CDD" id="cd08899">
    <property type="entry name" value="SRPBCC_CalC_Aha1-like_6"/>
    <property type="match status" value="1"/>
</dbReference>
<comment type="caution">
    <text evidence="3">The sequence shown here is derived from an EMBL/GenBank/DDBJ whole genome shotgun (WGS) entry which is preliminary data.</text>
</comment>